<proteinExistence type="predicted"/>
<dbReference type="Proteomes" id="UP000240206">
    <property type="component" value="Unassembled WGS sequence"/>
</dbReference>
<dbReference type="InterPro" id="IPR021558">
    <property type="entry name" value="MazE-like"/>
</dbReference>
<evidence type="ECO:0008006" key="4">
    <source>
        <dbReference type="Google" id="ProtNLM"/>
    </source>
</evidence>
<organism evidence="2 3">
    <name type="scientific">Synechococcus lacustris str. Tous</name>
    <dbReference type="NCBI Taxonomy" id="1910958"/>
    <lineage>
        <taxon>Bacteria</taxon>
        <taxon>Bacillati</taxon>
        <taxon>Cyanobacteriota</taxon>
        <taxon>Cyanophyceae</taxon>
        <taxon>Synechococcales</taxon>
        <taxon>Synechococcaceae</taxon>
        <taxon>Synechococcus</taxon>
    </lineage>
</organism>
<dbReference type="Pfam" id="PF11455">
    <property type="entry name" value="MazE-like"/>
    <property type="match status" value="1"/>
</dbReference>
<feature type="region of interest" description="Disordered" evidence="1">
    <location>
        <begin position="1"/>
        <end position="25"/>
    </location>
</feature>
<dbReference type="RefSeq" id="WP_106500278.1">
    <property type="nucleotide sequence ID" value="NZ_PXVC01000040.1"/>
</dbReference>
<sequence>MGPEAAPEARRAGNRRKVREHRQRLRTQGMRPIQIWVPDVHAPEFAAEARRQCLLANASEEGAEIQAFIDLVYEWPDDEYSQ</sequence>
<evidence type="ECO:0000313" key="3">
    <source>
        <dbReference type="Proteomes" id="UP000240206"/>
    </source>
</evidence>
<evidence type="ECO:0000256" key="1">
    <source>
        <dbReference type="SAM" id="MobiDB-lite"/>
    </source>
</evidence>
<name>A0A2P7EDF4_9SYNE</name>
<reference evidence="3" key="1">
    <citation type="submission" date="2018-03" db="EMBL/GenBank/DDBJ databases">
        <title>Ecological and genomic features of two cosmopolitan and abundant freshwater picocyanobacteria.</title>
        <authorList>
            <person name="Cabello-Yeves P.J."/>
            <person name="Picazo A."/>
            <person name="Camacho A."/>
            <person name="Callieri C."/>
            <person name="Rosselli R."/>
            <person name="Roda-Garcia J."/>
            <person name="Coutinho F.H."/>
            <person name="Rodriguez-Valera F."/>
        </authorList>
    </citation>
    <scope>NUCLEOTIDE SEQUENCE [LARGE SCALE GENOMIC DNA]</scope>
    <source>
        <strain evidence="3">Tous</strain>
    </source>
</reference>
<dbReference type="EMBL" id="PXVC01000040">
    <property type="protein sequence ID" value="PSI01265.1"/>
    <property type="molecule type" value="Genomic_DNA"/>
</dbReference>
<dbReference type="AlphaFoldDB" id="A0A2P7EDF4"/>
<comment type="caution">
    <text evidence="2">The sequence shown here is derived from an EMBL/GenBank/DDBJ whole genome shotgun (WGS) entry which is preliminary data.</text>
</comment>
<evidence type="ECO:0000313" key="2">
    <source>
        <dbReference type="EMBL" id="PSI01265.1"/>
    </source>
</evidence>
<protein>
    <recommendedName>
        <fullName evidence="4">DUF3018 domain-containing protein</fullName>
    </recommendedName>
</protein>
<accession>A0A2P7EDF4</accession>
<feature type="compositionally biased region" description="Basic residues" evidence="1">
    <location>
        <begin position="12"/>
        <end position="25"/>
    </location>
</feature>
<gene>
    <name evidence="2" type="ORF">C7K08_08850</name>
</gene>
<keyword evidence="3" id="KW-1185">Reference proteome</keyword>